<gene>
    <name evidence="1" type="primary">AVEN_156259_1</name>
    <name evidence="1" type="ORF">CDAR_291531</name>
</gene>
<reference evidence="1 2" key="1">
    <citation type="submission" date="2021-06" db="EMBL/GenBank/DDBJ databases">
        <title>Caerostris darwini draft genome.</title>
        <authorList>
            <person name="Kono N."/>
            <person name="Arakawa K."/>
        </authorList>
    </citation>
    <scope>NUCLEOTIDE SEQUENCE [LARGE SCALE GENOMIC DNA]</scope>
</reference>
<dbReference type="EMBL" id="BPLQ01006342">
    <property type="protein sequence ID" value="GIY21779.1"/>
    <property type="molecule type" value="Genomic_DNA"/>
</dbReference>
<accession>A0AAV4RL69</accession>
<evidence type="ECO:0000313" key="2">
    <source>
        <dbReference type="Proteomes" id="UP001054837"/>
    </source>
</evidence>
<name>A0AAV4RL69_9ARAC</name>
<keyword evidence="2" id="KW-1185">Reference proteome</keyword>
<protein>
    <submittedName>
        <fullName evidence="1">Uncharacterized protein</fullName>
    </submittedName>
</protein>
<dbReference type="Proteomes" id="UP001054837">
    <property type="component" value="Unassembled WGS sequence"/>
</dbReference>
<organism evidence="1 2">
    <name type="scientific">Caerostris darwini</name>
    <dbReference type="NCBI Taxonomy" id="1538125"/>
    <lineage>
        <taxon>Eukaryota</taxon>
        <taxon>Metazoa</taxon>
        <taxon>Ecdysozoa</taxon>
        <taxon>Arthropoda</taxon>
        <taxon>Chelicerata</taxon>
        <taxon>Arachnida</taxon>
        <taxon>Araneae</taxon>
        <taxon>Araneomorphae</taxon>
        <taxon>Entelegynae</taxon>
        <taxon>Araneoidea</taxon>
        <taxon>Araneidae</taxon>
        <taxon>Caerostris</taxon>
    </lineage>
</organism>
<sequence>MNFELIRGPSTSYKTPFYRYELREDRKRETARNTGQIDSIKRDIIRSLRGNQYLQDLPSPMSSAGVMTPLELDNLKQELASCLREEMRILFSRSQGTPVVNSQLYQTHLYTQL</sequence>
<proteinExistence type="predicted"/>
<evidence type="ECO:0000313" key="1">
    <source>
        <dbReference type="EMBL" id="GIY21779.1"/>
    </source>
</evidence>
<dbReference type="AlphaFoldDB" id="A0AAV4RL69"/>
<comment type="caution">
    <text evidence="1">The sequence shown here is derived from an EMBL/GenBank/DDBJ whole genome shotgun (WGS) entry which is preliminary data.</text>
</comment>